<reference evidence="1 2" key="1">
    <citation type="journal article" date="2008" name="Nature">
        <title>The genome of Laccaria bicolor provides insights into mycorrhizal symbiosis.</title>
        <authorList>
            <person name="Martin F."/>
            <person name="Aerts A."/>
            <person name="Ahren D."/>
            <person name="Brun A."/>
            <person name="Danchin E.G.J."/>
            <person name="Duchaussoy F."/>
            <person name="Gibon J."/>
            <person name="Kohler A."/>
            <person name="Lindquist E."/>
            <person name="Pereda V."/>
            <person name="Salamov A."/>
            <person name="Shapiro H.J."/>
            <person name="Wuyts J."/>
            <person name="Blaudez D."/>
            <person name="Buee M."/>
            <person name="Brokstein P."/>
            <person name="Canbaeck B."/>
            <person name="Cohen D."/>
            <person name="Courty P.E."/>
            <person name="Coutinho P.M."/>
            <person name="Delaruelle C."/>
            <person name="Detter J.C."/>
            <person name="Deveau A."/>
            <person name="DiFazio S."/>
            <person name="Duplessis S."/>
            <person name="Fraissinet-Tachet L."/>
            <person name="Lucic E."/>
            <person name="Frey-Klett P."/>
            <person name="Fourrey C."/>
            <person name="Feussner I."/>
            <person name="Gay G."/>
            <person name="Grimwood J."/>
            <person name="Hoegger P.J."/>
            <person name="Jain P."/>
            <person name="Kilaru S."/>
            <person name="Labbe J."/>
            <person name="Lin Y.C."/>
            <person name="Legue V."/>
            <person name="Le Tacon F."/>
            <person name="Marmeisse R."/>
            <person name="Melayah D."/>
            <person name="Montanini B."/>
            <person name="Muratet M."/>
            <person name="Nehls U."/>
            <person name="Niculita-Hirzel H."/>
            <person name="Oudot-Le Secq M.P."/>
            <person name="Peter M."/>
            <person name="Quesneville H."/>
            <person name="Rajashekar B."/>
            <person name="Reich M."/>
            <person name="Rouhier N."/>
            <person name="Schmutz J."/>
            <person name="Yin T."/>
            <person name="Chalot M."/>
            <person name="Henrissat B."/>
            <person name="Kuees U."/>
            <person name="Lucas S."/>
            <person name="Van de Peer Y."/>
            <person name="Podila G.K."/>
            <person name="Polle A."/>
            <person name="Pukkila P.J."/>
            <person name="Richardson P.M."/>
            <person name="Rouze P."/>
            <person name="Sanders I.R."/>
            <person name="Stajich J.E."/>
            <person name="Tunlid A."/>
            <person name="Tuskan G."/>
            <person name="Grigoriev I.V."/>
        </authorList>
    </citation>
    <scope>NUCLEOTIDE SEQUENCE [LARGE SCALE GENOMIC DNA]</scope>
    <source>
        <strain evidence="2">S238N-H82 / ATCC MYA-4686</strain>
    </source>
</reference>
<dbReference type="KEGG" id="lbc:LACBIDRAFT_299136"/>
<name>B0DE55_LACBS</name>
<dbReference type="GeneID" id="6077750"/>
<dbReference type="RefSeq" id="XP_001882261.1">
    <property type="nucleotide sequence ID" value="XM_001882226.1"/>
</dbReference>
<dbReference type="Proteomes" id="UP000001194">
    <property type="component" value="Unassembled WGS sequence"/>
</dbReference>
<gene>
    <name evidence="1" type="ORF">LACBIDRAFT_299136</name>
</gene>
<dbReference type="HOGENOM" id="CLU_2705239_0_0_1"/>
<dbReference type="InParanoid" id="B0DE55"/>
<evidence type="ECO:0000313" key="1">
    <source>
        <dbReference type="EMBL" id="EDR07330.1"/>
    </source>
</evidence>
<evidence type="ECO:0000313" key="2">
    <source>
        <dbReference type="Proteomes" id="UP000001194"/>
    </source>
</evidence>
<keyword evidence="2" id="KW-1185">Reference proteome</keyword>
<dbReference type="AlphaFoldDB" id="B0DE55"/>
<dbReference type="EMBL" id="DS547105">
    <property type="protein sequence ID" value="EDR07330.1"/>
    <property type="molecule type" value="Genomic_DNA"/>
</dbReference>
<proteinExistence type="predicted"/>
<accession>B0DE55</accession>
<sequence length="73" mass="7703">MDSPCFGLTIDFPPPAFPKLVNWLLPPYSSVHTALVRVPPFHLQPKFTGVPPSTPSLVVGSPTVCISTGNCAG</sequence>
<protein>
    <submittedName>
        <fullName evidence="1">Predicted protein</fullName>
    </submittedName>
</protein>
<organism evidence="2">
    <name type="scientific">Laccaria bicolor (strain S238N-H82 / ATCC MYA-4686)</name>
    <name type="common">Bicoloured deceiver</name>
    <name type="synonym">Laccaria laccata var. bicolor</name>
    <dbReference type="NCBI Taxonomy" id="486041"/>
    <lineage>
        <taxon>Eukaryota</taxon>
        <taxon>Fungi</taxon>
        <taxon>Dikarya</taxon>
        <taxon>Basidiomycota</taxon>
        <taxon>Agaricomycotina</taxon>
        <taxon>Agaricomycetes</taxon>
        <taxon>Agaricomycetidae</taxon>
        <taxon>Agaricales</taxon>
        <taxon>Agaricineae</taxon>
        <taxon>Hydnangiaceae</taxon>
        <taxon>Laccaria</taxon>
    </lineage>
</organism>